<name>A0A1I5T2T5_HYMAR</name>
<organism evidence="2 3">
    <name type="scientific">Hymenobacter arizonensis</name>
    <name type="common">Siccationidurans arizonensis</name>
    <dbReference type="NCBI Taxonomy" id="1227077"/>
    <lineage>
        <taxon>Bacteria</taxon>
        <taxon>Pseudomonadati</taxon>
        <taxon>Bacteroidota</taxon>
        <taxon>Cytophagia</taxon>
        <taxon>Cytophagales</taxon>
        <taxon>Hymenobacteraceae</taxon>
        <taxon>Hymenobacter</taxon>
    </lineage>
</organism>
<dbReference type="EMBL" id="FOXS01000001">
    <property type="protein sequence ID" value="SFP77151.1"/>
    <property type="molecule type" value="Genomic_DNA"/>
</dbReference>
<feature type="transmembrane region" description="Helical" evidence="1">
    <location>
        <begin position="204"/>
        <end position="224"/>
    </location>
</feature>
<dbReference type="InterPro" id="IPR009282">
    <property type="entry name" value="DUF937"/>
</dbReference>
<reference evidence="3" key="1">
    <citation type="submission" date="2016-10" db="EMBL/GenBank/DDBJ databases">
        <authorList>
            <person name="Varghese N."/>
            <person name="Submissions S."/>
        </authorList>
    </citation>
    <scope>NUCLEOTIDE SEQUENCE [LARGE SCALE GENOMIC DNA]</scope>
    <source>
        <strain evidence="3">OR362-8,ATCC BAA-1266,JCM 13504</strain>
    </source>
</reference>
<protein>
    <submittedName>
        <fullName evidence="2">Uncharacterized protein</fullName>
    </submittedName>
</protein>
<evidence type="ECO:0000313" key="3">
    <source>
        <dbReference type="Proteomes" id="UP000199029"/>
    </source>
</evidence>
<dbReference type="AlphaFoldDB" id="A0A1I5T2T5"/>
<proteinExistence type="predicted"/>
<dbReference type="Proteomes" id="UP000199029">
    <property type="component" value="Unassembled WGS sequence"/>
</dbReference>
<evidence type="ECO:0000256" key="1">
    <source>
        <dbReference type="SAM" id="Phobius"/>
    </source>
</evidence>
<gene>
    <name evidence="2" type="ORF">SAMN04515668_0288</name>
</gene>
<dbReference type="RefSeq" id="WP_092668229.1">
    <property type="nucleotide sequence ID" value="NZ_FOXS01000001.1"/>
</dbReference>
<sequence length="271" mass="27771">MINFFATLQDAFSQELMGHVAARLGERKSAIGEALGGLVPLVLAGLIEKAKSGGAQEVFDLGQCVAGQARGTYGSVTGILGVVGGGTAAGSALLQGEALVDMLFGASSGAVITTVGQYAGVKPESAGVLVRLVGAVLPALMGQHVAHRNLDARAAAVWLAAMQSRVWGMLPAALHGLTGILWPSELRKAEPINGGFSGVASPRGFTALAAFAVCVFLVSCCLVLKTGEAAENTGRVAPVVTQADQATTMDWYLPRAIEGTGPLFPEELSWQ</sequence>
<accession>A0A1I5T2T5</accession>
<dbReference type="Pfam" id="PF06078">
    <property type="entry name" value="DUF937"/>
    <property type="match status" value="1"/>
</dbReference>
<evidence type="ECO:0000313" key="2">
    <source>
        <dbReference type="EMBL" id="SFP77151.1"/>
    </source>
</evidence>
<keyword evidence="1" id="KW-0472">Membrane</keyword>
<keyword evidence="3" id="KW-1185">Reference proteome</keyword>
<keyword evidence="1" id="KW-0812">Transmembrane</keyword>
<keyword evidence="1" id="KW-1133">Transmembrane helix</keyword>
<dbReference type="STRING" id="1227077.SAMN04515668_0288"/>